<protein>
    <submittedName>
        <fullName evidence="5">ArsR/SmtB family transcription factor</fullName>
    </submittedName>
</protein>
<dbReference type="InterPro" id="IPR036390">
    <property type="entry name" value="WH_DNA-bd_sf"/>
</dbReference>
<comment type="caution">
    <text evidence="5">The sequence shown here is derived from an EMBL/GenBank/DDBJ whole genome shotgun (WGS) entry which is preliminary data.</text>
</comment>
<dbReference type="InterPro" id="IPR051011">
    <property type="entry name" value="Metal_resp_trans_reg"/>
</dbReference>
<evidence type="ECO:0000256" key="1">
    <source>
        <dbReference type="ARBA" id="ARBA00023015"/>
    </source>
</evidence>
<dbReference type="NCBIfam" id="NF033788">
    <property type="entry name" value="HTH_metalloreg"/>
    <property type="match status" value="1"/>
</dbReference>
<dbReference type="SUPFAM" id="SSF46785">
    <property type="entry name" value="Winged helix' DNA-binding domain"/>
    <property type="match status" value="1"/>
</dbReference>
<dbReference type="PRINTS" id="PR00778">
    <property type="entry name" value="HTHARSR"/>
</dbReference>
<evidence type="ECO:0000256" key="3">
    <source>
        <dbReference type="ARBA" id="ARBA00023163"/>
    </source>
</evidence>
<dbReference type="InterPro" id="IPR011991">
    <property type="entry name" value="ArsR-like_HTH"/>
</dbReference>
<proteinExistence type="predicted"/>
<dbReference type="SMART" id="SM00418">
    <property type="entry name" value="HTH_ARSR"/>
    <property type="match status" value="1"/>
</dbReference>
<gene>
    <name evidence="5" type="ORF">ACFP85_03385</name>
</gene>
<dbReference type="Pfam" id="PF01022">
    <property type="entry name" value="HTH_5"/>
    <property type="match status" value="1"/>
</dbReference>
<dbReference type="RefSeq" id="WP_131257531.1">
    <property type="nucleotide sequence ID" value="NZ_JBHSUS010000001.1"/>
</dbReference>
<evidence type="ECO:0000256" key="2">
    <source>
        <dbReference type="ARBA" id="ARBA00023125"/>
    </source>
</evidence>
<dbReference type="InterPro" id="IPR001845">
    <property type="entry name" value="HTH_ArsR_DNA-bd_dom"/>
</dbReference>
<organism evidence="5 6">
    <name type="scientific">Pseudobowmanella zhangzhouensis</name>
    <dbReference type="NCBI Taxonomy" id="1537679"/>
    <lineage>
        <taxon>Bacteria</taxon>
        <taxon>Pseudomonadati</taxon>
        <taxon>Pseudomonadota</taxon>
        <taxon>Gammaproteobacteria</taxon>
        <taxon>Alteromonadales</taxon>
        <taxon>Alteromonadaceae</taxon>
    </lineage>
</organism>
<dbReference type="Gene3D" id="1.10.10.10">
    <property type="entry name" value="Winged helix-like DNA-binding domain superfamily/Winged helix DNA-binding domain"/>
    <property type="match status" value="1"/>
</dbReference>
<dbReference type="CDD" id="cd00090">
    <property type="entry name" value="HTH_ARSR"/>
    <property type="match status" value="1"/>
</dbReference>
<dbReference type="EMBL" id="JBHSUS010000001">
    <property type="protein sequence ID" value="MFC6439194.1"/>
    <property type="molecule type" value="Genomic_DNA"/>
</dbReference>
<keyword evidence="6" id="KW-1185">Reference proteome</keyword>
<feature type="domain" description="HTH arsR-type" evidence="4">
    <location>
        <begin position="8"/>
        <end position="102"/>
    </location>
</feature>
<dbReference type="InterPro" id="IPR036388">
    <property type="entry name" value="WH-like_DNA-bd_sf"/>
</dbReference>
<keyword evidence="2" id="KW-0238">DNA-binding</keyword>
<accession>A0ABW1XGP2</accession>
<dbReference type="PROSITE" id="PS50987">
    <property type="entry name" value="HTH_ARSR_2"/>
    <property type="match status" value="1"/>
</dbReference>
<evidence type="ECO:0000313" key="6">
    <source>
        <dbReference type="Proteomes" id="UP001596364"/>
    </source>
</evidence>
<reference evidence="6" key="1">
    <citation type="journal article" date="2019" name="Int. J. Syst. Evol. Microbiol.">
        <title>The Global Catalogue of Microorganisms (GCM) 10K type strain sequencing project: providing services to taxonomists for standard genome sequencing and annotation.</title>
        <authorList>
            <consortium name="The Broad Institute Genomics Platform"/>
            <consortium name="The Broad Institute Genome Sequencing Center for Infectious Disease"/>
            <person name="Wu L."/>
            <person name="Ma J."/>
        </authorList>
    </citation>
    <scope>NUCLEOTIDE SEQUENCE [LARGE SCALE GENOMIC DNA]</scope>
    <source>
        <strain evidence="6">CGMCC 1.16031</strain>
    </source>
</reference>
<evidence type="ECO:0000259" key="4">
    <source>
        <dbReference type="PROSITE" id="PS50987"/>
    </source>
</evidence>
<name>A0ABW1XGP2_9ALTE</name>
<evidence type="ECO:0000313" key="5">
    <source>
        <dbReference type="EMBL" id="MFC6439194.1"/>
    </source>
</evidence>
<keyword evidence="1" id="KW-0805">Transcription regulation</keyword>
<dbReference type="PANTHER" id="PTHR43132">
    <property type="entry name" value="ARSENICAL RESISTANCE OPERON REPRESSOR ARSR-RELATED"/>
    <property type="match status" value="1"/>
</dbReference>
<dbReference type="Proteomes" id="UP001596364">
    <property type="component" value="Unassembled WGS sequence"/>
</dbReference>
<dbReference type="PANTHER" id="PTHR43132:SF2">
    <property type="entry name" value="ARSENICAL RESISTANCE OPERON REPRESSOR ARSR-RELATED"/>
    <property type="match status" value="1"/>
</dbReference>
<keyword evidence="3" id="KW-0804">Transcription</keyword>
<sequence>MQTTAPHLHQDEAKMAATFLRCMANEHRLQILCRLANGEMSVGELIEPFDLSASAFSQHLAVLRGQGLVTYRKQSQTLYYSISDPDTMTFIQQLKSKFCPDE</sequence>